<dbReference type="Gene3D" id="1.10.287.470">
    <property type="entry name" value="Helix hairpin bin"/>
    <property type="match status" value="1"/>
</dbReference>
<accession>A0A286RDK2</accession>
<dbReference type="GO" id="GO:0015562">
    <property type="term" value="F:efflux transmembrane transporter activity"/>
    <property type="evidence" value="ECO:0007669"/>
    <property type="project" value="InterPro"/>
</dbReference>
<protein>
    <submittedName>
        <fullName evidence="4">Membrane fusion protein of RND family multidrug efflux pump</fullName>
    </submittedName>
</protein>
<dbReference type="Pfam" id="PF25917">
    <property type="entry name" value="BSH_RND"/>
    <property type="match status" value="1"/>
</dbReference>
<keyword evidence="5" id="KW-1185">Reference proteome</keyword>
<keyword evidence="2" id="KW-0812">Transmembrane</keyword>
<evidence type="ECO:0000259" key="3">
    <source>
        <dbReference type="Pfam" id="PF25917"/>
    </source>
</evidence>
<dbReference type="PANTHER" id="PTHR30469">
    <property type="entry name" value="MULTIDRUG RESISTANCE PROTEIN MDTA"/>
    <property type="match status" value="1"/>
</dbReference>
<evidence type="ECO:0000256" key="2">
    <source>
        <dbReference type="SAM" id="Phobius"/>
    </source>
</evidence>
<evidence type="ECO:0000313" key="4">
    <source>
        <dbReference type="EMBL" id="ASV74036.1"/>
    </source>
</evidence>
<dbReference type="RefSeq" id="WP_095414476.1">
    <property type="nucleotide sequence ID" value="NZ_CP018477.1"/>
</dbReference>
<dbReference type="Gene3D" id="2.40.50.100">
    <property type="match status" value="1"/>
</dbReference>
<dbReference type="EMBL" id="CP018477">
    <property type="protein sequence ID" value="ASV74036.1"/>
    <property type="molecule type" value="Genomic_DNA"/>
</dbReference>
<gene>
    <name evidence="4" type="ORF">THTE_1434</name>
</gene>
<sequence length="474" mass="52177">MLGRARASHSITVLERIINIVVPPLVVALGVVGFLVLKALSKPVPREVPEQPLPVVQTARVVRHSGGLELATDGLVVPYREIQLAVEVDGRIVEKTPQCEAGTFVTKGTLLLRIDKTDYEIEVNRLREQLRQAEAALAEWAVDVQNTQKLLEIAQQQLEIAKRDYQRAERLFGSNAIPQAEFDNARKSLLLAEQEVVNLENQLRTKQASKDRLEAVRDQAAVQLQKAEIDLARTEIRAPSDGVVVSDLVEENTYVRKGTTVLTFEDTSCAQVNCQLTMRQVAWLWAMLEGSSVDAKLATGEAYKVPKLPVTVEYELDGRVFYWEGTLDGYEGLGVDDRTRMVPCRILVPNPTAVKSKVVADTVPEAAGPARQPPALVRGMYVAVRIHVNPKMTVLRVPEQALQPGNVVGRVRDGKLRMVPVEFAQVVPEGALIIAPPELLREGDSVVVSPTPFVENNPLAFSDEGLPVEVQSVL</sequence>
<dbReference type="Gene3D" id="2.40.420.20">
    <property type="match status" value="1"/>
</dbReference>
<organism evidence="4 5">
    <name type="scientific">Thermogutta terrifontis</name>
    <dbReference type="NCBI Taxonomy" id="1331910"/>
    <lineage>
        <taxon>Bacteria</taxon>
        <taxon>Pseudomonadati</taxon>
        <taxon>Planctomycetota</taxon>
        <taxon>Planctomycetia</taxon>
        <taxon>Pirellulales</taxon>
        <taxon>Thermoguttaceae</taxon>
        <taxon>Thermogutta</taxon>
    </lineage>
</organism>
<evidence type="ECO:0000256" key="1">
    <source>
        <dbReference type="SAM" id="Coils"/>
    </source>
</evidence>
<dbReference type="KEGG" id="ttf:THTE_1434"/>
<name>A0A286RDK2_9BACT</name>
<dbReference type="AlphaFoldDB" id="A0A286RDK2"/>
<dbReference type="SUPFAM" id="SSF111369">
    <property type="entry name" value="HlyD-like secretion proteins"/>
    <property type="match status" value="1"/>
</dbReference>
<keyword evidence="2" id="KW-1133">Transmembrane helix</keyword>
<dbReference type="Proteomes" id="UP000215086">
    <property type="component" value="Chromosome"/>
</dbReference>
<dbReference type="PANTHER" id="PTHR30469:SF15">
    <property type="entry name" value="HLYD FAMILY OF SECRETION PROTEINS"/>
    <property type="match status" value="1"/>
</dbReference>
<keyword evidence="1" id="KW-0175">Coiled coil</keyword>
<evidence type="ECO:0000313" key="5">
    <source>
        <dbReference type="Proteomes" id="UP000215086"/>
    </source>
</evidence>
<feature type="transmembrane region" description="Helical" evidence="2">
    <location>
        <begin position="20"/>
        <end position="40"/>
    </location>
</feature>
<reference evidence="4 5" key="1">
    <citation type="journal article" name="Front. Microbiol.">
        <title>Sugar Metabolism of the First Thermophilic Planctomycete Thermogutta terrifontis: Comparative Genomic and Transcriptomic Approaches.</title>
        <authorList>
            <person name="Elcheninov A.G."/>
            <person name="Menzel P."/>
            <person name="Gudbergsdottir S.R."/>
            <person name="Slesarev A.I."/>
            <person name="Kadnikov V.V."/>
            <person name="Krogh A."/>
            <person name="Bonch-Osmolovskaya E.A."/>
            <person name="Peng X."/>
            <person name="Kublanov I.V."/>
        </authorList>
    </citation>
    <scope>NUCLEOTIDE SEQUENCE [LARGE SCALE GENOMIC DNA]</scope>
    <source>
        <strain evidence="4 5">R1</strain>
    </source>
</reference>
<dbReference type="InterPro" id="IPR058625">
    <property type="entry name" value="MdtA-like_BSH"/>
</dbReference>
<feature type="coiled-coil region" evidence="1">
    <location>
        <begin position="116"/>
        <end position="237"/>
    </location>
</feature>
<feature type="domain" description="Multidrug resistance protein MdtA-like barrel-sandwich hybrid" evidence="3">
    <location>
        <begin position="83"/>
        <end position="260"/>
    </location>
</feature>
<dbReference type="GO" id="GO:1990281">
    <property type="term" value="C:efflux pump complex"/>
    <property type="evidence" value="ECO:0007669"/>
    <property type="project" value="TreeGrafter"/>
</dbReference>
<proteinExistence type="predicted"/>
<keyword evidence="2" id="KW-0472">Membrane</keyword>
<dbReference type="Gene3D" id="2.40.30.170">
    <property type="match status" value="1"/>
</dbReference>
<dbReference type="OrthoDB" id="233363at2"/>